<dbReference type="SUPFAM" id="SSF53850">
    <property type="entry name" value="Periplasmic binding protein-like II"/>
    <property type="match status" value="1"/>
</dbReference>
<dbReference type="EMBL" id="WJQU01000001">
    <property type="protein sequence ID" value="KAJ6645499.1"/>
    <property type="molecule type" value="Genomic_DNA"/>
</dbReference>
<dbReference type="OrthoDB" id="8182981at2759"/>
<evidence type="ECO:0000313" key="2">
    <source>
        <dbReference type="Proteomes" id="UP001151699"/>
    </source>
</evidence>
<gene>
    <name evidence="1" type="ORF">Bhyg_00705</name>
</gene>
<comment type="caution">
    <text evidence="1">The sequence shown here is derived from an EMBL/GenBank/DDBJ whole genome shotgun (WGS) entry which is preliminary data.</text>
</comment>
<protein>
    <submittedName>
        <fullName evidence="1">Uncharacterized protein</fullName>
    </submittedName>
</protein>
<dbReference type="Gene3D" id="3.40.190.10">
    <property type="entry name" value="Periplasmic binding protein-like II"/>
    <property type="match status" value="2"/>
</dbReference>
<organism evidence="1 2">
    <name type="scientific">Pseudolycoriella hygida</name>
    <dbReference type="NCBI Taxonomy" id="35572"/>
    <lineage>
        <taxon>Eukaryota</taxon>
        <taxon>Metazoa</taxon>
        <taxon>Ecdysozoa</taxon>
        <taxon>Arthropoda</taxon>
        <taxon>Hexapoda</taxon>
        <taxon>Insecta</taxon>
        <taxon>Pterygota</taxon>
        <taxon>Neoptera</taxon>
        <taxon>Endopterygota</taxon>
        <taxon>Diptera</taxon>
        <taxon>Nematocera</taxon>
        <taxon>Sciaroidea</taxon>
        <taxon>Sciaridae</taxon>
        <taxon>Pseudolycoriella</taxon>
    </lineage>
</organism>
<feature type="non-terminal residue" evidence="1">
    <location>
        <position position="363"/>
    </location>
</feature>
<proteinExistence type="predicted"/>
<dbReference type="Proteomes" id="UP001151699">
    <property type="component" value="Chromosome A"/>
</dbReference>
<name>A0A9Q0NA34_9DIPT</name>
<accession>A0A9Q0NA34</accession>
<evidence type="ECO:0000313" key="1">
    <source>
        <dbReference type="EMBL" id="KAJ6645499.1"/>
    </source>
</evidence>
<reference evidence="1" key="1">
    <citation type="submission" date="2022-07" db="EMBL/GenBank/DDBJ databases">
        <authorList>
            <person name="Trinca V."/>
            <person name="Uliana J.V.C."/>
            <person name="Torres T.T."/>
            <person name="Ward R.J."/>
            <person name="Monesi N."/>
        </authorList>
    </citation>
    <scope>NUCLEOTIDE SEQUENCE</scope>
    <source>
        <strain evidence="1">HSMRA1968</strain>
        <tissue evidence="1">Whole embryos</tissue>
    </source>
</reference>
<dbReference type="AlphaFoldDB" id="A0A9Q0NA34"/>
<sequence>NNYLLRFYTICVLWRSKSRNFEDILSAFLNYSSSSKTDVESNINLTFPNFHLIMLDESKEYDHFGADKAVEHAINLGCQAFIISVEVALPFLDSYSTVIYACLQRFSQNHFVFVPTKDVDMNSDAMEILNHTSIFEVPNILIIMPNIDENSFDLITSQFVGRLNNTSPMLLDTFYGRNTTFKQNANLFPDKLSNLQQRVVRLALFNYKPYTVWKEVLLMISMINDRFTQTDEAGEWGEIWDNRSGKGVLGAVSERRADVGISALYEWHHEYQYLDFSTPIARTGITCIVPRPKYEAPIDTPHQLAEKNMEWGATHDAWIFSILLATQPDIKKLLSLFRKSKFEQLRSRAKTGDFGFSIERLPY</sequence>
<keyword evidence="2" id="KW-1185">Reference proteome</keyword>
<feature type="non-terminal residue" evidence="1">
    <location>
        <position position="1"/>
    </location>
</feature>